<accession>H3KFS3</accession>
<dbReference type="InterPro" id="IPR036388">
    <property type="entry name" value="WH-like_DNA-bd_sf"/>
</dbReference>
<dbReference type="STRING" id="762967.HMPREF9440_01592"/>
<evidence type="ECO:0000313" key="3">
    <source>
        <dbReference type="Proteomes" id="UP000004956"/>
    </source>
</evidence>
<sequence>MRYDLTDLQIFLALARTLNMPAAAEEVHRTTSAV</sequence>
<evidence type="ECO:0000259" key="1">
    <source>
        <dbReference type="PROSITE" id="PS50931"/>
    </source>
</evidence>
<reference evidence="2 3" key="1">
    <citation type="submission" date="2011-11" db="EMBL/GenBank/DDBJ databases">
        <authorList>
            <person name="Weinstock G."/>
            <person name="Sodergren E."/>
            <person name="Clifton S."/>
            <person name="Fulton L."/>
            <person name="Fulton B."/>
            <person name="Courtney L."/>
            <person name="Fronick C."/>
            <person name="Harrison M."/>
            <person name="Strong C."/>
            <person name="Farmer C."/>
            <person name="Delahaunty K."/>
            <person name="Markovic C."/>
            <person name="Hall O."/>
            <person name="Minx P."/>
            <person name="Tomlinson C."/>
            <person name="Mitreva M."/>
            <person name="Hou S."/>
            <person name="Chen J."/>
            <person name="Wollam A."/>
            <person name="Pepin K.H."/>
            <person name="Johnson M."/>
            <person name="Bhonagiri V."/>
            <person name="Zhang X."/>
            <person name="Suruliraj S."/>
            <person name="Warren W."/>
            <person name="Chinwalla A."/>
            <person name="Mardis E.R."/>
            <person name="Wilson R.K."/>
        </authorList>
    </citation>
    <scope>NUCLEOTIDE SEQUENCE [LARGE SCALE GENOMIC DNA]</scope>
    <source>
        <strain evidence="2 3">YIT 11816</strain>
    </source>
</reference>
<dbReference type="AlphaFoldDB" id="H3KFS3"/>
<dbReference type="Pfam" id="PF00126">
    <property type="entry name" value="HTH_1"/>
    <property type="match status" value="1"/>
</dbReference>
<dbReference type="GO" id="GO:0003700">
    <property type="term" value="F:DNA-binding transcription factor activity"/>
    <property type="evidence" value="ECO:0007669"/>
    <property type="project" value="InterPro"/>
</dbReference>
<proteinExistence type="predicted"/>
<dbReference type="PROSITE" id="PS50931">
    <property type="entry name" value="HTH_LYSR"/>
    <property type="match status" value="1"/>
</dbReference>
<dbReference type="EMBL" id="AFBQ01000241">
    <property type="protein sequence ID" value="EHY31026.1"/>
    <property type="molecule type" value="Genomic_DNA"/>
</dbReference>
<protein>
    <recommendedName>
        <fullName evidence="1">HTH lysR-type domain-containing protein</fullName>
    </recommendedName>
</protein>
<gene>
    <name evidence="2" type="ORF">HMPREF9440_01592</name>
</gene>
<comment type="caution">
    <text evidence="2">The sequence shown here is derived from an EMBL/GenBank/DDBJ whole genome shotgun (WGS) entry which is preliminary data.</text>
</comment>
<dbReference type="Proteomes" id="UP000004956">
    <property type="component" value="Unassembled WGS sequence"/>
</dbReference>
<keyword evidence="3" id="KW-1185">Reference proteome</keyword>
<feature type="non-terminal residue" evidence="2">
    <location>
        <position position="34"/>
    </location>
</feature>
<dbReference type="Gene3D" id="1.10.10.10">
    <property type="entry name" value="Winged helix-like DNA-binding domain superfamily/Winged helix DNA-binding domain"/>
    <property type="match status" value="1"/>
</dbReference>
<feature type="domain" description="HTH lysR-type" evidence="1">
    <location>
        <begin position="1"/>
        <end position="34"/>
    </location>
</feature>
<dbReference type="InterPro" id="IPR036390">
    <property type="entry name" value="WH_DNA-bd_sf"/>
</dbReference>
<evidence type="ECO:0000313" key="2">
    <source>
        <dbReference type="EMBL" id="EHY31026.1"/>
    </source>
</evidence>
<dbReference type="HOGENOM" id="CLU_3379229_0_0_4"/>
<dbReference type="SUPFAM" id="SSF46785">
    <property type="entry name" value="Winged helix' DNA-binding domain"/>
    <property type="match status" value="1"/>
</dbReference>
<dbReference type="InterPro" id="IPR000847">
    <property type="entry name" value="LysR_HTH_N"/>
</dbReference>
<name>H3KFS3_9BURK</name>
<organism evidence="2 3">
    <name type="scientific">Sutterella parvirubra YIT 11816</name>
    <dbReference type="NCBI Taxonomy" id="762967"/>
    <lineage>
        <taxon>Bacteria</taxon>
        <taxon>Pseudomonadati</taxon>
        <taxon>Pseudomonadota</taxon>
        <taxon>Betaproteobacteria</taxon>
        <taxon>Burkholderiales</taxon>
        <taxon>Sutterellaceae</taxon>
        <taxon>Sutterella</taxon>
    </lineage>
</organism>